<feature type="domain" description="Retrovirus-related Pol polyprotein from transposon TNT 1-94-like beta-barrel" evidence="3">
    <location>
        <begin position="489"/>
        <end position="529"/>
    </location>
</feature>
<dbReference type="InterPro" id="IPR013103">
    <property type="entry name" value="RVT_2"/>
</dbReference>
<evidence type="ECO:0000256" key="1">
    <source>
        <dbReference type="ARBA" id="ARBA00022750"/>
    </source>
</evidence>
<dbReference type="EMBL" id="BKCJ010007795">
    <property type="protein sequence ID" value="GEU79049.1"/>
    <property type="molecule type" value="Genomic_DNA"/>
</dbReference>
<evidence type="ECO:0000313" key="4">
    <source>
        <dbReference type="EMBL" id="GEU79049.1"/>
    </source>
</evidence>
<comment type="caution">
    <text evidence="4">The sequence shown here is derived from an EMBL/GenBank/DDBJ whole genome shotgun (WGS) entry which is preliminary data.</text>
</comment>
<proteinExistence type="predicted"/>
<keyword evidence="1" id="KW-0064">Aspartyl protease</keyword>
<dbReference type="InterPro" id="IPR054722">
    <property type="entry name" value="PolX-like_BBD"/>
</dbReference>
<gene>
    <name evidence="4" type="ORF">Tci_051027</name>
</gene>
<dbReference type="GO" id="GO:0004190">
    <property type="term" value="F:aspartic-type endopeptidase activity"/>
    <property type="evidence" value="ECO:0007669"/>
    <property type="project" value="UniProtKB-KW"/>
</dbReference>
<name>A0A6L2N080_TANCI</name>
<protein>
    <submittedName>
        <fullName evidence="4">Uncharacterized protein</fullName>
    </submittedName>
</protein>
<dbReference type="Pfam" id="PF22936">
    <property type="entry name" value="Pol_BBD"/>
    <property type="match status" value="1"/>
</dbReference>
<dbReference type="Pfam" id="PF07727">
    <property type="entry name" value="RVT_2"/>
    <property type="match status" value="1"/>
</dbReference>
<sequence length="953" mass="108247">MESMIFLGQKNTLAEYMILSGVDNHPPMLDKDLDGVTMIKKYAELSAVEKIQVDYDMKATNSSSVPPEWSKFVTDVKLVKDLHTTNFDQLYAYLQQHEFYANEVRLLHECNQDPLAFMANQQMTPPHFNTYQSSYNNPQLQQQFLPSQYGLIHPSQHYSSTYPSQPQFNHSSVQSSYPYSGLAVLVFSLGDDPIACLDKAMDFLTAVASSRFFSTNNQLRTSLNLRNQATIQAGKVTVQQVQGRQGLSYSGIGYKSNSNSSGGNNLSGQARVVKCYNCQDLGFLDGQAVQIIIPNNAAFQTEDLDTYDSDFMSDKHVAMPVIDDEETLILEEESRSRILTEDFGKRFTPQQEFSVEQAFWLRMSDPTSKPFDALPVKTEAPNELHKISLINESLKKLKFHIAQFDNVGIVKQAKAKHPLDNELDFACKHSQRIQELLLYVQDTCPNSIKPSAKKVVVTPKNKVKKVRFAEPLTFLSNINQVVQIVLKYRDSGCSKHMTGNRSQLMNFVSKLLGSVRFGNNHILRIMGLGLELQCMTPATSSSELVPNTVSQQPCILSNRDDWDHLFQPMFDEYFNPLTIVVSPVQKAAAPRTIVLSNSLVSTSIDQDAPSTRSSSNVLQIRNPFKHLGRWTKDHPIANVIEDPSHSVSTRKQLKSDAMWCYFDAFITFFEPKNFKQAMTEPSWIDAMQEEIHEFKRIEVWELVPCLDKVFLIKLKWIYKVKTDEFSRVLKNKARLISQESFAPVARIEAIRIFVTNAARKNMKIFQMDDNPSHVHKLKKALYGLKQAPRAWYDMLLSFLISQHFSKGVVDPTLFTQKTGNDLLLVQNYVDDIIFSSTNTAMCNKFANQMTTKFKMSMMGQMSIFLGLQISQSPRGIFINQSKYTSKIVKKYGMPSSDYVDTPMVEKSKLDVDLQGKPVDATQYSGMIGSLMYMTSSRPDLIYVVRLCAWYQAK</sequence>
<dbReference type="SUPFAM" id="SSF56672">
    <property type="entry name" value="DNA/RNA polymerases"/>
    <property type="match status" value="1"/>
</dbReference>
<reference evidence="4" key="1">
    <citation type="journal article" date="2019" name="Sci. Rep.">
        <title>Draft genome of Tanacetum cinerariifolium, the natural source of mosquito coil.</title>
        <authorList>
            <person name="Yamashiro T."/>
            <person name="Shiraishi A."/>
            <person name="Satake H."/>
            <person name="Nakayama K."/>
        </authorList>
    </citation>
    <scope>NUCLEOTIDE SEQUENCE</scope>
</reference>
<dbReference type="InterPro" id="IPR043502">
    <property type="entry name" value="DNA/RNA_pol_sf"/>
</dbReference>
<evidence type="ECO:0000259" key="3">
    <source>
        <dbReference type="Pfam" id="PF22936"/>
    </source>
</evidence>
<accession>A0A6L2N080</accession>
<feature type="domain" description="Reverse transcriptase Ty1/copia-type" evidence="2">
    <location>
        <begin position="765"/>
        <end position="904"/>
    </location>
</feature>
<organism evidence="4">
    <name type="scientific">Tanacetum cinerariifolium</name>
    <name type="common">Dalmatian daisy</name>
    <name type="synonym">Chrysanthemum cinerariifolium</name>
    <dbReference type="NCBI Taxonomy" id="118510"/>
    <lineage>
        <taxon>Eukaryota</taxon>
        <taxon>Viridiplantae</taxon>
        <taxon>Streptophyta</taxon>
        <taxon>Embryophyta</taxon>
        <taxon>Tracheophyta</taxon>
        <taxon>Spermatophyta</taxon>
        <taxon>Magnoliopsida</taxon>
        <taxon>eudicotyledons</taxon>
        <taxon>Gunneridae</taxon>
        <taxon>Pentapetalae</taxon>
        <taxon>asterids</taxon>
        <taxon>campanulids</taxon>
        <taxon>Asterales</taxon>
        <taxon>Asteraceae</taxon>
        <taxon>Asteroideae</taxon>
        <taxon>Anthemideae</taxon>
        <taxon>Anthemidinae</taxon>
        <taxon>Tanacetum</taxon>
    </lineage>
</organism>
<keyword evidence="1" id="KW-0645">Protease</keyword>
<dbReference type="AlphaFoldDB" id="A0A6L2N080"/>
<keyword evidence="1" id="KW-0378">Hydrolase</keyword>
<evidence type="ECO:0000259" key="2">
    <source>
        <dbReference type="Pfam" id="PF07727"/>
    </source>
</evidence>